<feature type="transmembrane region" description="Helical" evidence="11">
    <location>
        <begin position="475"/>
        <end position="497"/>
    </location>
</feature>
<keyword evidence="14" id="KW-1185">Reference proteome</keyword>
<feature type="transmembrane region" description="Helical" evidence="11">
    <location>
        <begin position="364"/>
        <end position="382"/>
    </location>
</feature>
<dbReference type="GO" id="GO:0016020">
    <property type="term" value="C:membrane"/>
    <property type="evidence" value="ECO:0007669"/>
    <property type="project" value="UniProtKB-SubCell"/>
</dbReference>
<dbReference type="InterPro" id="IPR049326">
    <property type="entry name" value="Rhodopsin_dom_fungi"/>
</dbReference>
<keyword evidence="7 11" id="KW-0472">Membrane</keyword>
<feature type="transmembrane region" description="Helical" evidence="11">
    <location>
        <begin position="517"/>
        <end position="538"/>
    </location>
</feature>
<evidence type="ECO:0000256" key="8">
    <source>
        <dbReference type="ARBA" id="ARBA00038359"/>
    </source>
</evidence>
<dbReference type="SUPFAM" id="SSF57850">
    <property type="entry name" value="RING/U-box"/>
    <property type="match status" value="1"/>
</dbReference>
<evidence type="ECO:0000259" key="12">
    <source>
        <dbReference type="PROSITE" id="PS50089"/>
    </source>
</evidence>
<evidence type="ECO:0000256" key="9">
    <source>
        <dbReference type="PROSITE-ProRule" id="PRU00175"/>
    </source>
</evidence>
<dbReference type="InterPro" id="IPR052337">
    <property type="entry name" value="SAT4-like"/>
</dbReference>
<evidence type="ECO:0000256" key="2">
    <source>
        <dbReference type="ARBA" id="ARBA00022692"/>
    </source>
</evidence>
<dbReference type="PROSITE" id="PS00518">
    <property type="entry name" value="ZF_RING_1"/>
    <property type="match status" value="1"/>
</dbReference>
<evidence type="ECO:0000256" key="5">
    <source>
        <dbReference type="ARBA" id="ARBA00022833"/>
    </source>
</evidence>
<dbReference type="Proteomes" id="UP000481858">
    <property type="component" value="Unassembled WGS sequence"/>
</dbReference>
<evidence type="ECO:0000256" key="1">
    <source>
        <dbReference type="ARBA" id="ARBA00004141"/>
    </source>
</evidence>
<organism evidence="13 14">
    <name type="scientific">Xylaria multiplex</name>
    <dbReference type="NCBI Taxonomy" id="323545"/>
    <lineage>
        <taxon>Eukaryota</taxon>
        <taxon>Fungi</taxon>
        <taxon>Dikarya</taxon>
        <taxon>Ascomycota</taxon>
        <taxon>Pezizomycotina</taxon>
        <taxon>Sordariomycetes</taxon>
        <taxon>Xylariomycetidae</taxon>
        <taxon>Xylariales</taxon>
        <taxon>Xylariaceae</taxon>
        <taxon>Xylaria</taxon>
    </lineage>
</organism>
<comment type="subcellular location">
    <subcellularLocation>
        <location evidence="1">Membrane</location>
        <topology evidence="1">Multi-pass membrane protein</topology>
    </subcellularLocation>
</comment>
<keyword evidence="2 11" id="KW-0812">Transmembrane</keyword>
<dbReference type="PROSITE" id="PS50089">
    <property type="entry name" value="ZF_RING_2"/>
    <property type="match status" value="1"/>
</dbReference>
<feature type="domain" description="RING-type" evidence="12">
    <location>
        <begin position="47"/>
        <end position="105"/>
    </location>
</feature>
<dbReference type="PANTHER" id="PTHR33048">
    <property type="entry name" value="PTH11-LIKE INTEGRAL MEMBRANE PROTEIN (AFU_ORTHOLOGUE AFUA_5G11245)"/>
    <property type="match status" value="1"/>
</dbReference>
<protein>
    <recommendedName>
        <fullName evidence="12">RING-type domain-containing protein</fullName>
    </recommendedName>
</protein>
<dbReference type="InParanoid" id="A0A7C8J074"/>
<dbReference type="EMBL" id="WUBL01000061">
    <property type="protein sequence ID" value="KAF2967819.1"/>
    <property type="molecule type" value="Genomic_DNA"/>
</dbReference>
<evidence type="ECO:0000313" key="14">
    <source>
        <dbReference type="Proteomes" id="UP000481858"/>
    </source>
</evidence>
<feature type="compositionally biased region" description="Acidic residues" evidence="10">
    <location>
        <begin position="156"/>
        <end position="165"/>
    </location>
</feature>
<comment type="similarity">
    <text evidence="8">Belongs to the SAT4 family.</text>
</comment>
<keyword evidence="5" id="KW-0862">Zinc</keyword>
<name>A0A7C8J074_9PEZI</name>
<evidence type="ECO:0000256" key="7">
    <source>
        <dbReference type="ARBA" id="ARBA00023136"/>
    </source>
</evidence>
<dbReference type="AlphaFoldDB" id="A0A7C8J074"/>
<dbReference type="GO" id="GO:0008270">
    <property type="term" value="F:zinc ion binding"/>
    <property type="evidence" value="ECO:0007669"/>
    <property type="project" value="UniProtKB-KW"/>
</dbReference>
<gene>
    <name evidence="13" type="ORF">GQX73_g5747</name>
</gene>
<keyword evidence="6 11" id="KW-1133">Transmembrane helix</keyword>
<evidence type="ECO:0000256" key="6">
    <source>
        <dbReference type="ARBA" id="ARBA00022989"/>
    </source>
</evidence>
<comment type="caution">
    <text evidence="13">The sequence shown here is derived from an EMBL/GenBank/DDBJ whole genome shotgun (WGS) entry which is preliminary data.</text>
</comment>
<proteinExistence type="inferred from homology"/>
<accession>A0A7C8J074</accession>
<evidence type="ECO:0000256" key="4">
    <source>
        <dbReference type="ARBA" id="ARBA00022771"/>
    </source>
</evidence>
<dbReference type="InterPro" id="IPR013083">
    <property type="entry name" value="Znf_RING/FYVE/PHD"/>
</dbReference>
<dbReference type="PANTHER" id="PTHR33048:SF47">
    <property type="entry name" value="INTEGRAL MEMBRANE PROTEIN-RELATED"/>
    <property type="match status" value="1"/>
</dbReference>
<evidence type="ECO:0000256" key="3">
    <source>
        <dbReference type="ARBA" id="ARBA00022723"/>
    </source>
</evidence>
<dbReference type="Gene3D" id="3.30.40.10">
    <property type="entry name" value="Zinc/RING finger domain, C3HC4 (zinc finger)"/>
    <property type="match status" value="1"/>
</dbReference>
<dbReference type="SMART" id="SM00184">
    <property type="entry name" value="RING"/>
    <property type="match status" value="1"/>
</dbReference>
<reference evidence="13 14" key="1">
    <citation type="submission" date="2019-12" db="EMBL/GenBank/DDBJ databases">
        <title>Draft genome sequence of the ascomycete Xylaria multiplex DSM 110363.</title>
        <authorList>
            <person name="Buettner E."/>
            <person name="Kellner H."/>
        </authorList>
    </citation>
    <scope>NUCLEOTIDE SEQUENCE [LARGE SCALE GENOMIC DNA]</scope>
    <source>
        <strain evidence="13 14">DSM 110363</strain>
    </source>
</reference>
<dbReference type="InterPro" id="IPR001841">
    <property type="entry name" value="Znf_RING"/>
</dbReference>
<sequence>MSANGNQPERGAAETCVETNNFRQVLPHFDDTGDIINKDTTRFSIECSICRCKDLALVNPQFDKVTDDTHGKYIVLPRCGHAFCHVCLPRWFKAQPAEPSCPTCRASIHCPKGHGFKLKVYGSCNGDATRQSRDIREMRARLKDDCEQCNKRGEQSNDEDEDTEQVEAQQLSTVHSSRSSIISGSRRYSIMAELAEHYGYIWNSIWSELGEAQEDFPSSSPTSLDRSPIIVEETVYRPPRAATAYSPRLRRSESYVDLGRRTREELDASLDDEVWQGALERVAREISRDSWEAEFHELLLEDTRRLRRENTLRQLRRWRHERRRCLLSGQVIFNVSQYRALDPNPRLGVEEATNLAKLVYTNELLFGFGITSIKISILWSYHNLFSINRTLQRVIHATGVVCIVWFIVATLVIAFQCKPVQAYWEHFDVPPYCLEYPRVLLGYELSNLFIDVAILCIPTGTVMRLQLPWLKKAPVIGIFLLGAVVCVFSIIRLTAIWNPPDIFSGLDFGATYLWSTLQLGVAIITSCLPTFGPLLPLFSKPIPYLRSWYASLRSRPSAANSRARSKVSDVNSERLWVRVGDNRLNAASPSWTYGEELDSPVYILHPVPSRAMLVDRMAEVV</sequence>
<keyword evidence="4 9" id="KW-0863">Zinc-finger</keyword>
<dbReference type="Pfam" id="PF20684">
    <property type="entry name" value="Fung_rhodopsin"/>
    <property type="match status" value="1"/>
</dbReference>
<feature type="transmembrane region" description="Helical" evidence="11">
    <location>
        <begin position="394"/>
        <end position="415"/>
    </location>
</feature>
<evidence type="ECO:0000313" key="13">
    <source>
        <dbReference type="EMBL" id="KAF2967819.1"/>
    </source>
</evidence>
<evidence type="ECO:0000256" key="10">
    <source>
        <dbReference type="SAM" id="MobiDB-lite"/>
    </source>
</evidence>
<dbReference type="OrthoDB" id="5378633at2759"/>
<keyword evidence="3" id="KW-0479">Metal-binding</keyword>
<feature type="transmembrane region" description="Helical" evidence="11">
    <location>
        <begin position="445"/>
        <end position="463"/>
    </location>
</feature>
<evidence type="ECO:0000256" key="11">
    <source>
        <dbReference type="SAM" id="Phobius"/>
    </source>
</evidence>
<feature type="region of interest" description="Disordered" evidence="10">
    <location>
        <begin position="149"/>
        <end position="172"/>
    </location>
</feature>
<dbReference type="InterPro" id="IPR017907">
    <property type="entry name" value="Znf_RING_CS"/>
</dbReference>